<evidence type="ECO:0000313" key="2">
    <source>
        <dbReference type="EMBL" id="GFJ82385.1"/>
    </source>
</evidence>
<dbReference type="PANTHER" id="PTHR43677">
    <property type="entry name" value="SHORT-CHAIN DEHYDROGENASE/REDUCTASE"/>
    <property type="match status" value="1"/>
</dbReference>
<dbReference type="EMBL" id="BLPF01000002">
    <property type="protein sequence ID" value="GFJ82385.1"/>
    <property type="molecule type" value="Genomic_DNA"/>
</dbReference>
<dbReference type="RefSeq" id="WP_218579289.1">
    <property type="nucleotide sequence ID" value="NZ_BLPF01000002.1"/>
</dbReference>
<protein>
    <recommendedName>
        <fullName evidence="1">Alcohol dehydrogenase-like N-terminal domain-containing protein</fullName>
    </recommendedName>
</protein>
<dbReference type="AlphaFoldDB" id="A0A6V8KNX3"/>
<dbReference type="InterPro" id="IPR051397">
    <property type="entry name" value="Zn-ADH-like_protein"/>
</dbReference>
<reference evidence="2 3" key="2">
    <citation type="submission" date="2020-03" db="EMBL/GenBank/DDBJ databases">
        <authorList>
            <person name="Ichikawa N."/>
            <person name="Kimura A."/>
            <person name="Kitahashi Y."/>
            <person name="Uohara A."/>
        </authorList>
    </citation>
    <scope>NUCLEOTIDE SEQUENCE [LARGE SCALE GENOMIC DNA]</scope>
    <source>
        <strain evidence="2 3">NBRC 108639</strain>
    </source>
</reference>
<dbReference type="PANTHER" id="PTHR43677:SF4">
    <property type="entry name" value="QUINONE OXIDOREDUCTASE-LIKE PROTEIN 2"/>
    <property type="match status" value="1"/>
</dbReference>
<proteinExistence type="predicted"/>
<dbReference type="SUPFAM" id="SSF50129">
    <property type="entry name" value="GroES-like"/>
    <property type="match status" value="1"/>
</dbReference>
<feature type="domain" description="Alcohol dehydrogenase-like N-terminal" evidence="1">
    <location>
        <begin position="27"/>
        <end position="108"/>
    </location>
</feature>
<reference evidence="2 3" key="1">
    <citation type="submission" date="2020-03" db="EMBL/GenBank/DDBJ databases">
        <title>Whole genome shotgun sequence of Phytohabitans houttuyneae NBRC 108639.</title>
        <authorList>
            <person name="Komaki H."/>
            <person name="Tamura T."/>
        </authorList>
    </citation>
    <scope>NUCLEOTIDE SEQUENCE [LARGE SCALE GENOMIC DNA]</scope>
    <source>
        <strain evidence="2 3">NBRC 108639</strain>
    </source>
</reference>
<evidence type="ECO:0000259" key="1">
    <source>
        <dbReference type="Pfam" id="PF08240"/>
    </source>
</evidence>
<evidence type="ECO:0000313" key="3">
    <source>
        <dbReference type="Proteomes" id="UP000482800"/>
    </source>
</evidence>
<gene>
    <name evidence="2" type="ORF">Phou_065650</name>
</gene>
<keyword evidence="3" id="KW-1185">Reference proteome</keyword>
<comment type="caution">
    <text evidence="2">The sequence shown here is derived from an EMBL/GenBank/DDBJ whole genome shotgun (WGS) entry which is preliminary data.</text>
</comment>
<dbReference type="Pfam" id="PF08240">
    <property type="entry name" value="ADH_N"/>
    <property type="match status" value="1"/>
</dbReference>
<accession>A0A6V8KNX3</accession>
<dbReference type="Gene3D" id="3.90.180.10">
    <property type="entry name" value="Medium-chain alcohol dehydrogenases, catalytic domain"/>
    <property type="match status" value="1"/>
</dbReference>
<dbReference type="Proteomes" id="UP000482800">
    <property type="component" value="Unassembled WGS sequence"/>
</dbReference>
<dbReference type="InterPro" id="IPR011032">
    <property type="entry name" value="GroES-like_sf"/>
</dbReference>
<dbReference type="GO" id="GO:0016491">
    <property type="term" value="F:oxidoreductase activity"/>
    <property type="evidence" value="ECO:0007669"/>
    <property type="project" value="TreeGrafter"/>
</dbReference>
<dbReference type="InterPro" id="IPR013154">
    <property type="entry name" value="ADH-like_N"/>
</dbReference>
<sequence length="125" mass="13245">MRAARVIHRTGPSGVRVHEVPVPRRGGGEVLVAVRAAGVTFPDLLLSHGRYQETPALPFGLGGEFAGSVVEAPPGSPFAVGDPVVCSSPFRGFAEFAAVPVRHVLPLPRTWTSRTRRACPPTTSR</sequence>
<name>A0A6V8KNX3_9ACTN</name>
<organism evidence="2 3">
    <name type="scientific">Phytohabitans houttuyneae</name>
    <dbReference type="NCBI Taxonomy" id="1076126"/>
    <lineage>
        <taxon>Bacteria</taxon>
        <taxon>Bacillati</taxon>
        <taxon>Actinomycetota</taxon>
        <taxon>Actinomycetes</taxon>
        <taxon>Micromonosporales</taxon>
        <taxon>Micromonosporaceae</taxon>
    </lineage>
</organism>